<name>A0A327SMX6_9SPHI</name>
<dbReference type="Proteomes" id="UP000249754">
    <property type="component" value="Unassembled WGS sequence"/>
</dbReference>
<gene>
    <name evidence="1" type="ORF">LY11_03157</name>
</gene>
<evidence type="ECO:0000313" key="2">
    <source>
        <dbReference type="Proteomes" id="UP000249754"/>
    </source>
</evidence>
<evidence type="ECO:0000313" key="1">
    <source>
        <dbReference type="EMBL" id="RAJ28883.1"/>
    </source>
</evidence>
<protein>
    <submittedName>
        <fullName evidence="1">Uncharacterized protein</fullName>
    </submittedName>
</protein>
<proteinExistence type="predicted"/>
<organism evidence="1 2">
    <name type="scientific">Pedobacter cryoconitis</name>
    <dbReference type="NCBI Taxonomy" id="188932"/>
    <lineage>
        <taxon>Bacteria</taxon>
        <taxon>Pseudomonadati</taxon>
        <taxon>Bacteroidota</taxon>
        <taxon>Sphingobacteriia</taxon>
        <taxon>Sphingobacteriales</taxon>
        <taxon>Sphingobacteriaceae</taxon>
        <taxon>Pedobacter</taxon>
    </lineage>
</organism>
<dbReference type="OrthoDB" id="1495627at2"/>
<sequence>MEINPDPDCLPADKQFIQFQISVEELYGKWRNGYYNAIEQAVYEQVNDDVNGESVIIHCIMADVVRWLPGDENQPVHWRNITAGELELVAAWSRLHNKKKTPN</sequence>
<dbReference type="AlphaFoldDB" id="A0A327SMX6"/>
<comment type="caution">
    <text evidence="1">The sequence shown here is derived from an EMBL/GenBank/DDBJ whole genome shotgun (WGS) entry which is preliminary data.</text>
</comment>
<dbReference type="RefSeq" id="WP_111634594.1">
    <property type="nucleotide sequence ID" value="NZ_QLLR01000016.1"/>
</dbReference>
<accession>A0A327SMX6</accession>
<dbReference type="EMBL" id="QLLR01000016">
    <property type="protein sequence ID" value="RAJ28883.1"/>
    <property type="molecule type" value="Genomic_DNA"/>
</dbReference>
<reference evidence="1 2" key="1">
    <citation type="submission" date="2018-06" db="EMBL/GenBank/DDBJ databases">
        <title>Genomic Encyclopedia of Archaeal and Bacterial Type Strains, Phase II (KMG-II): from individual species to whole genera.</title>
        <authorList>
            <person name="Goeker M."/>
        </authorList>
    </citation>
    <scope>NUCLEOTIDE SEQUENCE [LARGE SCALE GENOMIC DNA]</scope>
    <source>
        <strain evidence="1 2">DSM 14825</strain>
    </source>
</reference>